<gene>
    <name evidence="5" type="ORF">FC18_GL000750</name>
</gene>
<dbReference type="SMART" id="SM00822">
    <property type="entry name" value="PKS_KR"/>
    <property type="match status" value="1"/>
</dbReference>
<keyword evidence="2" id="KW-0560">Oxidoreductase</keyword>
<accession>A0A0R1ZLT9</accession>
<feature type="domain" description="Ketoreductase" evidence="4">
    <location>
        <begin position="11"/>
        <end position="196"/>
    </location>
</feature>
<dbReference type="SUPFAM" id="SSF51735">
    <property type="entry name" value="NAD(P)-binding Rossmann-fold domains"/>
    <property type="match status" value="1"/>
</dbReference>
<evidence type="ECO:0000313" key="5">
    <source>
        <dbReference type="EMBL" id="KRM55969.1"/>
    </source>
</evidence>
<dbReference type="PATRIC" id="fig|1291052.5.peg.766"/>
<dbReference type="RefSeq" id="WP_169790595.1">
    <property type="nucleotide sequence ID" value="NZ_AYYO01000010.1"/>
</dbReference>
<dbReference type="Proteomes" id="UP000051679">
    <property type="component" value="Unassembled WGS sequence"/>
</dbReference>
<dbReference type="PRINTS" id="PR00080">
    <property type="entry name" value="SDRFAMILY"/>
</dbReference>
<dbReference type="AlphaFoldDB" id="A0A0R1ZLT9"/>
<proteinExistence type="inferred from homology"/>
<dbReference type="PANTHER" id="PTHR44196:SF1">
    <property type="entry name" value="DEHYDROGENASE_REDUCTASE SDR FAMILY MEMBER 7B"/>
    <property type="match status" value="1"/>
</dbReference>
<evidence type="ECO:0000313" key="6">
    <source>
        <dbReference type="Proteomes" id="UP000051679"/>
    </source>
</evidence>
<dbReference type="GO" id="GO:0016491">
    <property type="term" value="F:oxidoreductase activity"/>
    <property type="evidence" value="ECO:0007669"/>
    <property type="project" value="UniProtKB-KW"/>
</dbReference>
<dbReference type="EMBL" id="AYYO01000010">
    <property type="protein sequence ID" value="KRM55969.1"/>
    <property type="molecule type" value="Genomic_DNA"/>
</dbReference>
<comment type="similarity">
    <text evidence="1 3">Belongs to the short-chain dehydrogenases/reductases (SDR) family.</text>
</comment>
<dbReference type="STRING" id="1291052.FC18_GL000750"/>
<keyword evidence="6" id="KW-1185">Reference proteome</keyword>
<dbReference type="InterPro" id="IPR036291">
    <property type="entry name" value="NAD(P)-bd_dom_sf"/>
</dbReference>
<sequence>MTMTNNSLRGKVVVITGGSSGIGRAVALQAASAGATIVLLARNLTKLEEVRVAAQSRAHRPAFAFQLDVSDPVNIDAVWHQVLETVPRVDVLLNAAGFGVFTEALDTPMATTEKMFRTNVLGLIYMTRLAGRQMLAQGSGHIISIASMAGKIATPKSAVYAATKSAVIAYNNALRLELRPHGIEVTTVNPGPVATNFFKTAKAEDYEAKVAMFTLDPEKLAARIVGAFGRRVREINAPVIMNVAAIAYPMVPRVGDWLAGTIFNRK</sequence>
<evidence type="ECO:0000256" key="3">
    <source>
        <dbReference type="RuleBase" id="RU000363"/>
    </source>
</evidence>
<comment type="caution">
    <text evidence="5">The sequence shown here is derived from an EMBL/GenBank/DDBJ whole genome shotgun (WGS) entry which is preliminary data.</text>
</comment>
<evidence type="ECO:0000256" key="2">
    <source>
        <dbReference type="ARBA" id="ARBA00023002"/>
    </source>
</evidence>
<organism evidence="5 6">
    <name type="scientific">Lacticaseibacillus sharpeae JCM 1186 = DSM 20505</name>
    <dbReference type="NCBI Taxonomy" id="1291052"/>
    <lineage>
        <taxon>Bacteria</taxon>
        <taxon>Bacillati</taxon>
        <taxon>Bacillota</taxon>
        <taxon>Bacilli</taxon>
        <taxon>Lactobacillales</taxon>
        <taxon>Lactobacillaceae</taxon>
        <taxon>Lacticaseibacillus</taxon>
    </lineage>
</organism>
<dbReference type="PRINTS" id="PR00081">
    <property type="entry name" value="GDHRDH"/>
</dbReference>
<dbReference type="InterPro" id="IPR057326">
    <property type="entry name" value="KR_dom"/>
</dbReference>
<dbReference type="Gene3D" id="3.40.50.720">
    <property type="entry name" value="NAD(P)-binding Rossmann-like Domain"/>
    <property type="match status" value="1"/>
</dbReference>
<name>A0A0R1ZLT9_9LACO</name>
<dbReference type="PIRSF" id="PIRSF000126">
    <property type="entry name" value="11-beta-HSD1"/>
    <property type="match status" value="1"/>
</dbReference>
<reference evidence="5 6" key="1">
    <citation type="journal article" date="2015" name="Genome Announc.">
        <title>Expanding the biotechnology potential of lactobacilli through comparative genomics of 213 strains and associated genera.</title>
        <authorList>
            <person name="Sun Z."/>
            <person name="Harris H.M."/>
            <person name="McCann A."/>
            <person name="Guo C."/>
            <person name="Argimon S."/>
            <person name="Zhang W."/>
            <person name="Yang X."/>
            <person name="Jeffery I.B."/>
            <person name="Cooney J.C."/>
            <person name="Kagawa T.F."/>
            <person name="Liu W."/>
            <person name="Song Y."/>
            <person name="Salvetti E."/>
            <person name="Wrobel A."/>
            <person name="Rasinkangas P."/>
            <person name="Parkhill J."/>
            <person name="Rea M.C."/>
            <person name="O'Sullivan O."/>
            <person name="Ritari J."/>
            <person name="Douillard F.P."/>
            <person name="Paul Ross R."/>
            <person name="Yang R."/>
            <person name="Briner A.E."/>
            <person name="Felis G.E."/>
            <person name="de Vos W.M."/>
            <person name="Barrangou R."/>
            <person name="Klaenhammer T.R."/>
            <person name="Caufield P.W."/>
            <person name="Cui Y."/>
            <person name="Zhang H."/>
            <person name="O'Toole P.W."/>
        </authorList>
    </citation>
    <scope>NUCLEOTIDE SEQUENCE [LARGE SCALE GENOMIC DNA]</scope>
    <source>
        <strain evidence="5 6">DSM 20505</strain>
    </source>
</reference>
<evidence type="ECO:0000259" key="4">
    <source>
        <dbReference type="SMART" id="SM00822"/>
    </source>
</evidence>
<dbReference type="InterPro" id="IPR002347">
    <property type="entry name" value="SDR_fam"/>
</dbReference>
<evidence type="ECO:0000256" key="1">
    <source>
        <dbReference type="ARBA" id="ARBA00006484"/>
    </source>
</evidence>
<protein>
    <submittedName>
        <fullName evidence="5">Short-chain dehydrogenase</fullName>
    </submittedName>
</protein>
<dbReference type="InterPro" id="IPR020904">
    <property type="entry name" value="Sc_DH/Rdtase_CS"/>
</dbReference>
<dbReference type="Pfam" id="PF00106">
    <property type="entry name" value="adh_short"/>
    <property type="match status" value="1"/>
</dbReference>
<dbReference type="GO" id="GO:0016020">
    <property type="term" value="C:membrane"/>
    <property type="evidence" value="ECO:0007669"/>
    <property type="project" value="TreeGrafter"/>
</dbReference>
<dbReference type="PANTHER" id="PTHR44196">
    <property type="entry name" value="DEHYDROGENASE/REDUCTASE SDR FAMILY MEMBER 7B"/>
    <property type="match status" value="1"/>
</dbReference>
<dbReference type="PROSITE" id="PS00061">
    <property type="entry name" value="ADH_SHORT"/>
    <property type="match status" value="1"/>
</dbReference>